<protein>
    <submittedName>
        <fullName evidence="2">N-acetyltransferase</fullName>
    </submittedName>
</protein>
<dbReference type="Pfam" id="PF13302">
    <property type="entry name" value="Acetyltransf_3"/>
    <property type="match status" value="1"/>
</dbReference>
<dbReference type="KEGG" id="kbs:EPA93_33350"/>
<dbReference type="OrthoDB" id="9795199at2"/>
<keyword evidence="3" id="KW-1185">Reference proteome</keyword>
<gene>
    <name evidence="2" type="ORF">EPA93_33350</name>
</gene>
<dbReference type="RefSeq" id="WP_129891662.1">
    <property type="nucleotide sequence ID" value="NZ_CP035758.1"/>
</dbReference>
<feature type="domain" description="N-acetyltransferase" evidence="1">
    <location>
        <begin position="15"/>
        <end position="176"/>
    </location>
</feature>
<evidence type="ECO:0000313" key="3">
    <source>
        <dbReference type="Proteomes" id="UP000290365"/>
    </source>
</evidence>
<dbReference type="PANTHER" id="PTHR43610">
    <property type="entry name" value="BLL6696 PROTEIN"/>
    <property type="match status" value="1"/>
</dbReference>
<evidence type="ECO:0000259" key="1">
    <source>
        <dbReference type="PROSITE" id="PS51186"/>
    </source>
</evidence>
<reference evidence="2 3" key="1">
    <citation type="submission" date="2019-01" db="EMBL/GenBank/DDBJ databases">
        <title>Ktedonosporobacter rubrisoli SCAWS-G2.</title>
        <authorList>
            <person name="Huang Y."/>
            <person name="Yan B."/>
        </authorList>
    </citation>
    <scope>NUCLEOTIDE SEQUENCE [LARGE SCALE GENOMIC DNA]</scope>
    <source>
        <strain evidence="2 3">SCAWS-G2</strain>
    </source>
</reference>
<sequence>MAHFVEPVTLEGKLVRLEPLGLQHAQGLYEASQDQILWRFIPHNPSRSLADMEAFIKRGLQQREKGSEFPFAIIERASGKIIGSTRYMTITPADRGLEIGSTWLTPARQRTGVNTECKYLLLSHAFEKLGAIRVQLKTDSRNLQSQRAIERLGAVKEGILRNHLIMPDGYYRHSVYYSILDSEWPAVKAGLEQKMQR</sequence>
<dbReference type="Gene3D" id="3.40.630.30">
    <property type="match status" value="1"/>
</dbReference>
<dbReference type="InterPro" id="IPR016181">
    <property type="entry name" value="Acyl_CoA_acyltransferase"/>
</dbReference>
<dbReference type="PANTHER" id="PTHR43610:SF1">
    <property type="entry name" value="N-ACETYLTRANSFERASE DOMAIN-CONTAINING PROTEIN"/>
    <property type="match status" value="1"/>
</dbReference>
<keyword evidence="2" id="KW-0808">Transferase</keyword>
<name>A0A4P6JXU7_KTERU</name>
<dbReference type="AlphaFoldDB" id="A0A4P6JXU7"/>
<dbReference type="PROSITE" id="PS51186">
    <property type="entry name" value="GNAT"/>
    <property type="match status" value="1"/>
</dbReference>
<dbReference type="InterPro" id="IPR000182">
    <property type="entry name" value="GNAT_dom"/>
</dbReference>
<evidence type="ECO:0000313" key="2">
    <source>
        <dbReference type="EMBL" id="QBD80598.1"/>
    </source>
</evidence>
<organism evidence="2 3">
    <name type="scientific">Ktedonosporobacter rubrisoli</name>
    <dbReference type="NCBI Taxonomy" id="2509675"/>
    <lineage>
        <taxon>Bacteria</taxon>
        <taxon>Bacillati</taxon>
        <taxon>Chloroflexota</taxon>
        <taxon>Ktedonobacteria</taxon>
        <taxon>Ktedonobacterales</taxon>
        <taxon>Ktedonosporobacteraceae</taxon>
        <taxon>Ktedonosporobacter</taxon>
    </lineage>
</organism>
<proteinExistence type="predicted"/>
<dbReference type="GO" id="GO:0016747">
    <property type="term" value="F:acyltransferase activity, transferring groups other than amino-acyl groups"/>
    <property type="evidence" value="ECO:0007669"/>
    <property type="project" value="InterPro"/>
</dbReference>
<dbReference type="Proteomes" id="UP000290365">
    <property type="component" value="Chromosome"/>
</dbReference>
<dbReference type="EMBL" id="CP035758">
    <property type="protein sequence ID" value="QBD80598.1"/>
    <property type="molecule type" value="Genomic_DNA"/>
</dbReference>
<accession>A0A4P6JXU7</accession>
<dbReference type="SUPFAM" id="SSF55729">
    <property type="entry name" value="Acyl-CoA N-acyltransferases (Nat)"/>
    <property type="match status" value="1"/>
</dbReference>